<evidence type="ECO:0000313" key="10">
    <source>
        <dbReference type="Proteomes" id="UP000470875"/>
    </source>
</evidence>
<evidence type="ECO:0000256" key="4">
    <source>
        <dbReference type="ARBA" id="ARBA00021528"/>
    </source>
</evidence>
<evidence type="ECO:0000256" key="7">
    <source>
        <dbReference type="ARBA" id="ARBA00031108"/>
    </source>
</evidence>
<evidence type="ECO:0000313" key="9">
    <source>
        <dbReference type="EMBL" id="MSS85248.1"/>
    </source>
</evidence>
<feature type="domain" description="Phosphate acetyl/butaryl transferase" evidence="8">
    <location>
        <begin position="156"/>
        <end position="472"/>
    </location>
</feature>
<dbReference type="NCBIfam" id="TIGR00651">
    <property type="entry name" value="pta"/>
    <property type="match status" value="1"/>
</dbReference>
<evidence type="ECO:0000259" key="8">
    <source>
        <dbReference type="Pfam" id="PF01515"/>
    </source>
</evidence>
<reference evidence="9 10" key="1">
    <citation type="submission" date="2019-08" db="EMBL/GenBank/DDBJ databases">
        <title>In-depth cultivation of the pig gut microbiome towards novel bacterial diversity and tailored functional studies.</title>
        <authorList>
            <person name="Wylensek D."/>
            <person name="Hitch T.C.A."/>
            <person name="Clavel T."/>
        </authorList>
    </citation>
    <scope>NUCLEOTIDE SEQUENCE [LARGE SCALE GENOMIC DNA]</scope>
    <source>
        <strain evidence="9 10">WB03_NA08</strain>
    </source>
</reference>
<name>A0A6N7WAP7_9ACTO</name>
<dbReference type="NCBIfam" id="NF007233">
    <property type="entry name" value="PRK09653.1"/>
    <property type="match status" value="1"/>
</dbReference>
<gene>
    <name evidence="9" type="ORF">FYJ24_10875</name>
</gene>
<evidence type="ECO:0000256" key="2">
    <source>
        <dbReference type="ARBA" id="ARBA00004989"/>
    </source>
</evidence>
<dbReference type="InterPro" id="IPR042113">
    <property type="entry name" value="P_AcTrfase_dom1"/>
</dbReference>
<evidence type="ECO:0000256" key="6">
    <source>
        <dbReference type="ARBA" id="ARBA00023315"/>
    </source>
</evidence>
<dbReference type="InterPro" id="IPR004614">
    <property type="entry name" value="P_AcTrfase"/>
</dbReference>
<proteinExistence type="predicted"/>
<sequence length="481" mass="49581">MLPEIDVVYGGESFTLTDATAGTTIVNAIKHPQQALKEVTVSLRSTPGAALIAGLSGAPAPSFDVLGWNLDVAANAGAKVILVIDAAGMGSELLTDEIASSLRRAGQHHASVSGIVLVGSNTVPDVEVPVVTSPLDVEKVRSVTGPAATVTTPLMFQGDLMARARSNKKTIVLPEPEDARVLTAAARVLADGVANIVLVGDETQVRSSAQELDLDISDARIVGVTDPELSEKYATEFARLRAHKGVSIDDARQKMRDVTYFATMMVQMGDADGMVSGAAHTTAETIVPAFQIIKTAPGVSIVSSSFLMLLADQVLVLGDCAVNTNPTSNQLAEIAVSTAQTAAAFGLDPKVAMLSYSTGSSGSGADVDLVREATEKLMQLAPELSVEGPLQYDAAVSPEVAASKAPGSAVAGKANVLIFPNLTAGNIAYKAIQRSAGAVAVGPILQGLRRPVNDLSRGALVEDIVNTVAITAVQAGNEKVN</sequence>
<dbReference type="GO" id="GO:0008959">
    <property type="term" value="F:phosphate acetyltransferase activity"/>
    <property type="evidence" value="ECO:0007669"/>
    <property type="project" value="UniProtKB-EC"/>
</dbReference>
<dbReference type="EC" id="2.3.1.8" evidence="3"/>
<dbReference type="AlphaFoldDB" id="A0A6N7WAP7"/>
<dbReference type="EMBL" id="VULO01000014">
    <property type="protein sequence ID" value="MSS85248.1"/>
    <property type="molecule type" value="Genomic_DNA"/>
</dbReference>
<keyword evidence="5 9" id="KW-0808">Transferase</keyword>
<dbReference type="Pfam" id="PF01515">
    <property type="entry name" value="PTA_PTB"/>
    <property type="match status" value="1"/>
</dbReference>
<dbReference type="Gene3D" id="3.40.50.10750">
    <property type="entry name" value="Isocitrate/Isopropylmalate dehydrogenase-like"/>
    <property type="match status" value="1"/>
</dbReference>
<dbReference type="InterPro" id="IPR002505">
    <property type="entry name" value="PTA_PTB"/>
</dbReference>
<dbReference type="Gene3D" id="3.40.50.10950">
    <property type="match status" value="1"/>
</dbReference>
<evidence type="ECO:0000256" key="1">
    <source>
        <dbReference type="ARBA" id="ARBA00000705"/>
    </source>
</evidence>
<keyword evidence="10" id="KW-1185">Reference proteome</keyword>
<dbReference type="InterPro" id="IPR050500">
    <property type="entry name" value="Phos_Acetyltrans/Butyryltrans"/>
</dbReference>
<dbReference type="NCBIfam" id="NF004167">
    <property type="entry name" value="PRK05632.1"/>
    <property type="match status" value="1"/>
</dbReference>
<dbReference type="InterPro" id="IPR042112">
    <property type="entry name" value="P_AcTrfase_dom2"/>
</dbReference>
<dbReference type="PANTHER" id="PTHR43356">
    <property type="entry name" value="PHOSPHATE ACETYLTRANSFERASE"/>
    <property type="match status" value="1"/>
</dbReference>
<comment type="pathway">
    <text evidence="2">Metabolic intermediate biosynthesis; acetyl-CoA biosynthesis; acetyl-CoA from acetate: step 2/2.</text>
</comment>
<comment type="caution">
    <text evidence="9">The sequence shown here is derived from an EMBL/GenBank/DDBJ whole genome shotgun (WGS) entry which is preliminary data.</text>
</comment>
<accession>A0A6N7WAP7</accession>
<dbReference type="PANTHER" id="PTHR43356:SF3">
    <property type="entry name" value="PHOSPHATE ACETYLTRANSFERASE"/>
    <property type="match status" value="1"/>
</dbReference>
<comment type="catalytic activity">
    <reaction evidence="1">
        <text>acetyl-CoA + phosphate = acetyl phosphate + CoA</text>
        <dbReference type="Rhea" id="RHEA:19521"/>
        <dbReference type="ChEBI" id="CHEBI:22191"/>
        <dbReference type="ChEBI" id="CHEBI:43474"/>
        <dbReference type="ChEBI" id="CHEBI:57287"/>
        <dbReference type="ChEBI" id="CHEBI:57288"/>
        <dbReference type="EC" id="2.3.1.8"/>
    </reaction>
</comment>
<dbReference type="SUPFAM" id="SSF53659">
    <property type="entry name" value="Isocitrate/Isopropylmalate dehydrogenase-like"/>
    <property type="match status" value="1"/>
</dbReference>
<evidence type="ECO:0000256" key="3">
    <source>
        <dbReference type="ARBA" id="ARBA00012707"/>
    </source>
</evidence>
<evidence type="ECO:0000256" key="5">
    <source>
        <dbReference type="ARBA" id="ARBA00022679"/>
    </source>
</evidence>
<protein>
    <recommendedName>
        <fullName evidence="4">Phosphate acetyltransferase</fullName>
        <ecNumber evidence="3">2.3.1.8</ecNumber>
    </recommendedName>
    <alternativeName>
        <fullName evidence="7">Phosphotransacetylase</fullName>
    </alternativeName>
</protein>
<organism evidence="9 10">
    <name type="scientific">Scrofimicrobium canadense</name>
    <dbReference type="NCBI Taxonomy" id="2652290"/>
    <lineage>
        <taxon>Bacteria</taxon>
        <taxon>Bacillati</taxon>
        <taxon>Actinomycetota</taxon>
        <taxon>Actinomycetes</taxon>
        <taxon>Actinomycetales</taxon>
        <taxon>Actinomycetaceae</taxon>
        <taxon>Scrofimicrobium</taxon>
    </lineage>
</organism>
<keyword evidence="6 9" id="KW-0012">Acyltransferase</keyword>
<dbReference type="Proteomes" id="UP000470875">
    <property type="component" value="Unassembled WGS sequence"/>
</dbReference>